<dbReference type="Gene3D" id="3.40.50.300">
    <property type="entry name" value="P-loop containing nucleotide triphosphate hydrolases"/>
    <property type="match status" value="1"/>
</dbReference>
<proteinExistence type="predicted"/>
<keyword evidence="2" id="KW-1185">Reference proteome</keyword>
<dbReference type="RefSeq" id="WP_285882615.1">
    <property type="nucleotide sequence ID" value="NZ_JARFYN010000045.1"/>
</dbReference>
<sequence length="119" mass="13081">MESDPDGFCRAVLEFVDYRASEDLLVDGIRHVDIFSRLEQIVSPAAARLIHLSVSEDVQRRRVQSRADAADLDRAGAHVVEADLAQSLPDRAHAVIDAEAPFEQVVEACLSQINGWIAS</sequence>
<evidence type="ECO:0000313" key="2">
    <source>
        <dbReference type="Proteomes" id="UP001172630"/>
    </source>
</evidence>
<accession>A0ABT7KLZ5</accession>
<reference evidence="1" key="1">
    <citation type="submission" date="2023-06" db="EMBL/GenBank/DDBJ databases">
        <title>Phylogenetic Diversity of Rhizobium strains.</title>
        <authorList>
            <person name="Moura F.T."/>
            <person name="Helene L.C.F."/>
            <person name="Hungria M."/>
        </authorList>
    </citation>
    <scope>NUCLEOTIDE SEQUENCE</scope>
    <source>
        <strain evidence="1">CCGE524</strain>
    </source>
</reference>
<comment type="caution">
    <text evidence="1">The sequence shown here is derived from an EMBL/GenBank/DDBJ whole genome shotgun (WGS) entry which is preliminary data.</text>
</comment>
<evidence type="ECO:0000313" key="1">
    <source>
        <dbReference type="EMBL" id="MDL2409172.1"/>
    </source>
</evidence>
<gene>
    <name evidence="1" type="ORF">PY650_26765</name>
</gene>
<protein>
    <submittedName>
        <fullName evidence="1">Uncharacterized protein</fullName>
    </submittedName>
</protein>
<dbReference type="SUPFAM" id="SSF52540">
    <property type="entry name" value="P-loop containing nucleoside triphosphate hydrolases"/>
    <property type="match status" value="1"/>
</dbReference>
<dbReference type="InterPro" id="IPR027417">
    <property type="entry name" value="P-loop_NTPase"/>
</dbReference>
<name>A0ABT7KLZ5_9HYPH</name>
<dbReference type="EMBL" id="JARFYN010000045">
    <property type="protein sequence ID" value="MDL2409172.1"/>
    <property type="molecule type" value="Genomic_DNA"/>
</dbReference>
<dbReference type="Proteomes" id="UP001172630">
    <property type="component" value="Unassembled WGS sequence"/>
</dbReference>
<organism evidence="1 2">
    <name type="scientific">Rhizobium calliandrae</name>
    <dbReference type="NCBI Taxonomy" id="1312182"/>
    <lineage>
        <taxon>Bacteria</taxon>
        <taxon>Pseudomonadati</taxon>
        <taxon>Pseudomonadota</taxon>
        <taxon>Alphaproteobacteria</taxon>
        <taxon>Hyphomicrobiales</taxon>
        <taxon>Rhizobiaceae</taxon>
        <taxon>Rhizobium/Agrobacterium group</taxon>
        <taxon>Rhizobium</taxon>
    </lineage>
</organism>